<dbReference type="EMBL" id="JBHSAO010000011">
    <property type="protein sequence ID" value="MFC4025240.1"/>
    <property type="molecule type" value="Genomic_DNA"/>
</dbReference>
<organism evidence="2 3">
    <name type="scientific">Oceanobacillus longus</name>
    <dbReference type="NCBI Taxonomy" id="930120"/>
    <lineage>
        <taxon>Bacteria</taxon>
        <taxon>Bacillati</taxon>
        <taxon>Bacillota</taxon>
        <taxon>Bacilli</taxon>
        <taxon>Bacillales</taxon>
        <taxon>Bacillaceae</taxon>
        <taxon>Oceanobacillus</taxon>
    </lineage>
</organism>
<keyword evidence="1" id="KW-1133">Transmembrane helix</keyword>
<dbReference type="RefSeq" id="WP_379497729.1">
    <property type="nucleotide sequence ID" value="NZ_JBHSAO010000011.1"/>
</dbReference>
<sequence length="133" mass="15113">MITSLMSVLGFFIFIILIILIWDLFTGLFTFIGIVLAVIVGIIILFILGAIIVSFMKSIKEEITNKEDVPSLIYLPVVRFRDDLAIIIYAVYKVISHIDDDVKGQAHERMKKIFGEDYDDGQIDEDLKPKSES</sequence>
<name>A0ABV8H2Y9_9BACI</name>
<proteinExistence type="predicted"/>
<protein>
    <submittedName>
        <fullName evidence="2">Uncharacterized protein</fullName>
    </submittedName>
</protein>
<gene>
    <name evidence="2" type="ORF">ACFOUV_15700</name>
</gene>
<evidence type="ECO:0000256" key="1">
    <source>
        <dbReference type="SAM" id="Phobius"/>
    </source>
</evidence>
<dbReference type="Proteomes" id="UP001595772">
    <property type="component" value="Unassembled WGS sequence"/>
</dbReference>
<keyword evidence="1" id="KW-0472">Membrane</keyword>
<feature type="transmembrane region" description="Helical" evidence="1">
    <location>
        <begin position="7"/>
        <end position="25"/>
    </location>
</feature>
<feature type="transmembrane region" description="Helical" evidence="1">
    <location>
        <begin position="31"/>
        <end position="56"/>
    </location>
</feature>
<reference evidence="3" key="1">
    <citation type="journal article" date="2019" name="Int. J. Syst. Evol. Microbiol.">
        <title>The Global Catalogue of Microorganisms (GCM) 10K type strain sequencing project: providing services to taxonomists for standard genome sequencing and annotation.</title>
        <authorList>
            <consortium name="The Broad Institute Genomics Platform"/>
            <consortium name="The Broad Institute Genome Sequencing Center for Infectious Disease"/>
            <person name="Wu L."/>
            <person name="Ma J."/>
        </authorList>
    </citation>
    <scope>NUCLEOTIDE SEQUENCE [LARGE SCALE GENOMIC DNA]</scope>
    <source>
        <strain evidence="3">IBRC-M 10703</strain>
    </source>
</reference>
<evidence type="ECO:0000313" key="2">
    <source>
        <dbReference type="EMBL" id="MFC4025240.1"/>
    </source>
</evidence>
<keyword evidence="1" id="KW-0812">Transmembrane</keyword>
<evidence type="ECO:0000313" key="3">
    <source>
        <dbReference type="Proteomes" id="UP001595772"/>
    </source>
</evidence>
<accession>A0ABV8H2Y9</accession>
<keyword evidence="3" id="KW-1185">Reference proteome</keyword>
<comment type="caution">
    <text evidence="2">The sequence shown here is derived from an EMBL/GenBank/DDBJ whole genome shotgun (WGS) entry which is preliminary data.</text>
</comment>